<proteinExistence type="predicted"/>
<evidence type="ECO:0000256" key="1">
    <source>
        <dbReference type="SAM" id="MobiDB-lite"/>
    </source>
</evidence>
<organism evidence="3 4">
    <name type="scientific">Lepeophtheirus salmonis</name>
    <name type="common">Salmon louse</name>
    <name type="synonym">Caligus salmonis</name>
    <dbReference type="NCBI Taxonomy" id="72036"/>
    <lineage>
        <taxon>Eukaryota</taxon>
        <taxon>Metazoa</taxon>
        <taxon>Ecdysozoa</taxon>
        <taxon>Arthropoda</taxon>
        <taxon>Crustacea</taxon>
        <taxon>Multicrustacea</taxon>
        <taxon>Hexanauplia</taxon>
        <taxon>Copepoda</taxon>
        <taxon>Siphonostomatoida</taxon>
        <taxon>Caligidae</taxon>
        <taxon>Lepeophtheirus</taxon>
    </lineage>
</organism>
<evidence type="ECO:0000313" key="4">
    <source>
        <dbReference type="Proteomes" id="UP000675881"/>
    </source>
</evidence>
<reference evidence="3" key="1">
    <citation type="submission" date="2021-02" db="EMBL/GenBank/DDBJ databases">
        <authorList>
            <person name="Bekaert M."/>
        </authorList>
    </citation>
    <scope>NUCLEOTIDE SEQUENCE</scope>
    <source>
        <strain evidence="3">IoA-00</strain>
    </source>
</reference>
<feature type="chain" id="PRO_5043691794" evidence="2">
    <location>
        <begin position="19"/>
        <end position="166"/>
    </location>
</feature>
<dbReference type="EMBL" id="HG994593">
    <property type="protein sequence ID" value="CAF2851560.1"/>
    <property type="molecule type" value="Genomic_DNA"/>
</dbReference>
<feature type="signal peptide" evidence="2">
    <location>
        <begin position="1"/>
        <end position="18"/>
    </location>
</feature>
<gene>
    <name evidence="3" type="ORF">LSAA_5275</name>
</gene>
<dbReference type="AlphaFoldDB" id="A0A7R8H4U0"/>
<accession>A0A7R8H4U0</accession>
<evidence type="ECO:0000256" key="2">
    <source>
        <dbReference type="SAM" id="SignalP"/>
    </source>
</evidence>
<feature type="region of interest" description="Disordered" evidence="1">
    <location>
        <begin position="136"/>
        <end position="166"/>
    </location>
</feature>
<keyword evidence="2" id="KW-0732">Signal</keyword>
<feature type="compositionally biased region" description="Polar residues" evidence="1">
    <location>
        <begin position="151"/>
        <end position="166"/>
    </location>
</feature>
<protein>
    <submittedName>
        <fullName evidence="3">(salmon louse) hypothetical protein</fullName>
    </submittedName>
</protein>
<dbReference type="Proteomes" id="UP000675881">
    <property type="component" value="Chromosome 14"/>
</dbReference>
<name>A0A7R8H4U0_LEPSM</name>
<sequence>MKILIVLGLLMGSSLASGYQHPLHSYPGPFYPSHFTPQSEFYTSRHLLPQSNSYPVPHQFHQSNSHPVPYPVPYPVPIQTSTPVPIIIATPVPVFITPNSLFNSQRDIFSRGSSDIGTNIKSAQFGNSFLIGKVQSTSSTRTPTRLDNKSSNRFPNNQIVTSYSRS</sequence>
<keyword evidence="4" id="KW-1185">Reference proteome</keyword>
<evidence type="ECO:0000313" key="3">
    <source>
        <dbReference type="EMBL" id="CAF2851560.1"/>
    </source>
</evidence>